<dbReference type="EMBL" id="VOQQ01000001">
    <property type="protein sequence ID" value="TXC62325.1"/>
    <property type="molecule type" value="Genomic_DNA"/>
</dbReference>
<feature type="transmembrane region" description="Helical" evidence="1">
    <location>
        <begin position="115"/>
        <end position="135"/>
    </location>
</feature>
<dbReference type="AlphaFoldDB" id="A0A5C6TQV9"/>
<sequence>MAYEGGGLRQIWQPDLTTRAGAQSAMDSAKLCFLIVAGLRTLLYGFFALTSGLSFRGLGGGRVAASLLAVAVLTDIILPLVAAWRLHIYKGAFVVPLATALYVLGIVLAPSIGGVIIGAIFIGAFVGGVRGAWALRRGTGFAEDHYATFG</sequence>
<dbReference type="RefSeq" id="WP_147041713.1">
    <property type="nucleotide sequence ID" value="NZ_BAABIR010000001.1"/>
</dbReference>
<reference evidence="2 3" key="1">
    <citation type="journal article" date="2015" name="J. Microbiol.">
        <title>Sphingosinicella ginsenosidimutans sp. nov., with ginsenoside converting activity.</title>
        <authorList>
            <person name="Kim J.K."/>
            <person name="Kang M.S."/>
            <person name="Park S.C."/>
            <person name="Kim K.M."/>
            <person name="Choi K."/>
            <person name="Yoon M.H."/>
            <person name="Im W.T."/>
        </authorList>
    </citation>
    <scope>NUCLEOTIDE SEQUENCE [LARGE SCALE GENOMIC DNA]</scope>
    <source>
        <strain evidence="2 3">BS-11</strain>
    </source>
</reference>
<accession>A0A5C6TQV9</accession>
<evidence type="ECO:0000313" key="3">
    <source>
        <dbReference type="Proteomes" id="UP000321249"/>
    </source>
</evidence>
<keyword evidence="1" id="KW-0472">Membrane</keyword>
<evidence type="ECO:0000256" key="1">
    <source>
        <dbReference type="SAM" id="Phobius"/>
    </source>
</evidence>
<feature type="transmembrane region" description="Helical" evidence="1">
    <location>
        <begin position="91"/>
        <end position="109"/>
    </location>
</feature>
<gene>
    <name evidence="2" type="ORF">FRZ32_00830</name>
</gene>
<keyword evidence="1" id="KW-0812">Transmembrane</keyword>
<feature type="transmembrane region" description="Helical" evidence="1">
    <location>
        <begin position="31"/>
        <end position="51"/>
    </location>
</feature>
<name>A0A5C6TQV9_9SPHN</name>
<organism evidence="2 3">
    <name type="scientific">Allosphingosinicella ginsenosidimutans</name>
    <dbReference type="NCBI Taxonomy" id="1176539"/>
    <lineage>
        <taxon>Bacteria</taxon>
        <taxon>Pseudomonadati</taxon>
        <taxon>Pseudomonadota</taxon>
        <taxon>Alphaproteobacteria</taxon>
        <taxon>Sphingomonadales</taxon>
        <taxon>Sphingomonadaceae</taxon>
        <taxon>Allosphingosinicella</taxon>
    </lineage>
</organism>
<proteinExistence type="predicted"/>
<dbReference type="Proteomes" id="UP000321249">
    <property type="component" value="Unassembled WGS sequence"/>
</dbReference>
<keyword evidence="1" id="KW-1133">Transmembrane helix</keyword>
<dbReference type="OrthoDB" id="7452261at2"/>
<feature type="transmembrane region" description="Helical" evidence="1">
    <location>
        <begin position="63"/>
        <end position="84"/>
    </location>
</feature>
<comment type="caution">
    <text evidence="2">The sequence shown here is derived from an EMBL/GenBank/DDBJ whole genome shotgun (WGS) entry which is preliminary data.</text>
</comment>
<keyword evidence="3" id="KW-1185">Reference proteome</keyword>
<protein>
    <submittedName>
        <fullName evidence="2">Uncharacterized protein</fullName>
    </submittedName>
</protein>
<evidence type="ECO:0000313" key="2">
    <source>
        <dbReference type="EMBL" id="TXC62325.1"/>
    </source>
</evidence>